<evidence type="ECO:0000256" key="1">
    <source>
        <dbReference type="SAM" id="MobiDB-lite"/>
    </source>
</evidence>
<reference evidence="3" key="1">
    <citation type="submission" date="2023-07" db="EMBL/GenBank/DDBJ databases">
        <title>Thauera sp. CAU 1555 isolated from sand of Yaerae Beach.</title>
        <authorList>
            <person name="Kim W."/>
        </authorList>
    </citation>
    <scope>NUCLEOTIDE SEQUENCE [LARGE SCALE GENOMIC DNA]</scope>
    <source>
        <strain evidence="3">CAU 1555</strain>
    </source>
</reference>
<feature type="region of interest" description="Disordered" evidence="1">
    <location>
        <begin position="135"/>
        <end position="179"/>
    </location>
</feature>
<comment type="caution">
    <text evidence="2">The sequence shown here is derived from an EMBL/GenBank/DDBJ whole genome shotgun (WGS) entry which is preliminary data.</text>
</comment>
<evidence type="ECO:0000313" key="2">
    <source>
        <dbReference type="EMBL" id="MBD8501870.1"/>
    </source>
</evidence>
<dbReference type="EMBL" id="JACYTO010000001">
    <property type="protein sequence ID" value="MBD8501870.1"/>
    <property type="molecule type" value="Genomic_DNA"/>
</dbReference>
<dbReference type="RefSeq" id="WP_187716688.1">
    <property type="nucleotide sequence ID" value="NZ_JACTAH010000001.1"/>
</dbReference>
<evidence type="ECO:0000313" key="3">
    <source>
        <dbReference type="Proteomes" id="UP000603602"/>
    </source>
</evidence>
<keyword evidence="3" id="KW-1185">Reference proteome</keyword>
<accession>A0ABR9B681</accession>
<organism evidence="2 3">
    <name type="scientific">Thauera sedimentorum</name>
    <dbReference type="NCBI Taxonomy" id="2767595"/>
    <lineage>
        <taxon>Bacteria</taxon>
        <taxon>Pseudomonadati</taxon>
        <taxon>Pseudomonadota</taxon>
        <taxon>Betaproteobacteria</taxon>
        <taxon>Rhodocyclales</taxon>
        <taxon>Zoogloeaceae</taxon>
        <taxon>Thauera</taxon>
    </lineage>
</organism>
<protein>
    <submittedName>
        <fullName evidence="2">Uncharacterized protein</fullName>
    </submittedName>
</protein>
<name>A0ABR9B681_9RHOO</name>
<dbReference type="Proteomes" id="UP000603602">
    <property type="component" value="Unassembled WGS sequence"/>
</dbReference>
<proteinExistence type="predicted"/>
<gene>
    <name evidence="2" type="ORF">IFO67_03150</name>
</gene>
<sequence>MGRESKKRGIAVTGAWLPLPLEFARSRACAELSPHAAKLLLDVLSMLGPNAARNGDISITPKLMRLRGWSGRETLNAAVRELLEFGLLALTRQGSRLDCSLFAVTLFPLDCDLRKLDVGPGSYRMTDWMHGGALANAPTESSPAVWRRARKTQTVAPPRDEVPAKRPATGRTHPAKPSK</sequence>